<proteinExistence type="predicted"/>
<organism evidence="1 2">
    <name type="scientific">Spiromyces aspiralis</name>
    <dbReference type="NCBI Taxonomy" id="68401"/>
    <lineage>
        <taxon>Eukaryota</taxon>
        <taxon>Fungi</taxon>
        <taxon>Fungi incertae sedis</taxon>
        <taxon>Zoopagomycota</taxon>
        <taxon>Kickxellomycotina</taxon>
        <taxon>Kickxellomycetes</taxon>
        <taxon>Kickxellales</taxon>
        <taxon>Kickxellaceae</taxon>
        <taxon>Spiromyces</taxon>
    </lineage>
</organism>
<sequence length="151" mass="17147">MLTQLRLEQERNEKMQHKQEYLKRLREEEVAKKTARNNLINQLATSDKNAQEIIQSSKVATEAARQGMDRGAGAQAEGIASRYEALRGGIHGLYDGDNEMDVETTLVEANREFYDPLHSPYKDISDVQVRPQYQDPQVSPAAHDSSFAREN</sequence>
<feature type="non-terminal residue" evidence="1">
    <location>
        <position position="151"/>
    </location>
</feature>
<protein>
    <submittedName>
        <fullName evidence="1">Uncharacterized protein</fullName>
    </submittedName>
</protein>
<keyword evidence="2" id="KW-1185">Reference proteome</keyword>
<gene>
    <name evidence="1" type="ORF">EV182_008406</name>
</gene>
<comment type="caution">
    <text evidence="1">The sequence shown here is derived from an EMBL/GenBank/DDBJ whole genome shotgun (WGS) entry which is preliminary data.</text>
</comment>
<evidence type="ECO:0000313" key="2">
    <source>
        <dbReference type="Proteomes" id="UP001145114"/>
    </source>
</evidence>
<dbReference type="Proteomes" id="UP001145114">
    <property type="component" value="Unassembled WGS sequence"/>
</dbReference>
<name>A0ACC1HLR6_9FUNG</name>
<evidence type="ECO:0000313" key="1">
    <source>
        <dbReference type="EMBL" id="KAJ1676330.1"/>
    </source>
</evidence>
<reference evidence="1" key="1">
    <citation type="submission" date="2022-06" db="EMBL/GenBank/DDBJ databases">
        <title>Phylogenomic reconstructions and comparative analyses of Kickxellomycotina fungi.</title>
        <authorList>
            <person name="Reynolds N.K."/>
            <person name="Stajich J.E."/>
            <person name="Barry K."/>
            <person name="Grigoriev I.V."/>
            <person name="Crous P."/>
            <person name="Smith M.E."/>
        </authorList>
    </citation>
    <scope>NUCLEOTIDE SEQUENCE</scope>
    <source>
        <strain evidence="1">RSA 2271</strain>
    </source>
</reference>
<accession>A0ACC1HLR6</accession>
<dbReference type="EMBL" id="JAMZIH010004306">
    <property type="protein sequence ID" value="KAJ1676330.1"/>
    <property type="molecule type" value="Genomic_DNA"/>
</dbReference>